<organism evidence="2">
    <name type="scientific">Tupanvirus deep ocean</name>
    <dbReference type="NCBI Taxonomy" id="2126984"/>
    <lineage>
        <taxon>Viruses</taxon>
        <taxon>Varidnaviria</taxon>
        <taxon>Bamfordvirae</taxon>
        <taxon>Nucleocytoviricota</taxon>
        <taxon>Megaviricetes</taxon>
        <taxon>Imitervirales</taxon>
        <taxon>Mimiviridae</taxon>
        <taxon>Megamimivirinae</taxon>
        <taxon>Tupanvirus</taxon>
        <taxon>Tupanvirus altamarinense</taxon>
    </lineage>
</organism>
<dbReference type="GeneID" id="80516873"/>
<proteinExistence type="predicted"/>
<dbReference type="InterPro" id="IPR036047">
    <property type="entry name" value="F-box-like_dom_sf"/>
</dbReference>
<name>A0A6N1NN91_9VIRU</name>
<dbReference type="Gene3D" id="1.20.1280.50">
    <property type="match status" value="1"/>
</dbReference>
<sequence>MSVNINELHLWQIKRLDINCFFLNFVKDGEINYLNCDTLLHIISYLSIKDIIKLSRVCKLFYGLCRSNYIWGPRLFSINNNTSPSEKMMKIIYEKNKSFFLNYFYFKNYFSISYHLDGNPNKYNYFDMFGNIVRLASDMRAPYYHNEIVSDIGNIYKKMVEDGYNYEEFLYTVKAVNDIPVYEASEYIWKYQKITEDSEFILVLRKSKSNKIKFQKYLRPFKVPANIIKKTKVIMYAESVNRLFNNR</sequence>
<dbReference type="PROSITE" id="PS50181">
    <property type="entry name" value="FBOX"/>
    <property type="match status" value="1"/>
</dbReference>
<dbReference type="SMART" id="SM00256">
    <property type="entry name" value="FBOX"/>
    <property type="match status" value="1"/>
</dbReference>
<reference evidence="2" key="1">
    <citation type="submission" date="2017-06" db="EMBL/GenBank/DDBJ databases">
        <authorList>
            <person name="Assis F.L."/>
            <person name="Abrahao J.S."/>
            <person name="Silva L."/>
            <person name="Khalil J.B."/>
            <person name="Rodrigues R."/>
            <person name="Silva L.S."/>
            <person name="Boratto P."/>
            <person name="Andrade M."/>
            <person name="Kroon E.G."/>
            <person name="Ribeiro B."/>
            <person name="Bergier I."/>
            <person name="Seligmann H."/>
            <person name="Ghigo E."/>
            <person name="Colson P."/>
            <person name="Levasseur A."/>
            <person name="Raoult D."/>
            <person name="Scola B.L."/>
        </authorList>
    </citation>
    <scope>NUCLEOTIDE SEQUENCE</scope>
    <source>
        <strain evidence="2">Deep ocean</strain>
    </source>
</reference>
<evidence type="ECO:0000259" key="1">
    <source>
        <dbReference type="PROSITE" id="PS50181"/>
    </source>
</evidence>
<dbReference type="EMBL" id="MF405918">
    <property type="protein sequence ID" value="QKU33578.1"/>
    <property type="molecule type" value="Genomic_DNA"/>
</dbReference>
<dbReference type="SUPFAM" id="SSF81383">
    <property type="entry name" value="F-box domain"/>
    <property type="match status" value="1"/>
</dbReference>
<feature type="domain" description="F-box" evidence="1">
    <location>
        <begin position="28"/>
        <end position="74"/>
    </location>
</feature>
<reference evidence="2" key="2">
    <citation type="journal article" date="2018" name="Nat. Commun.">
        <title>Tailed giant Tupanvirus possesses the most complete translational apparatus of the known virosphere.</title>
        <authorList>
            <person name="Abrahao J."/>
            <person name="Silva L."/>
            <person name="Silva L.S."/>
            <person name="Khalil J.Y.B."/>
            <person name="Rodrigues R."/>
            <person name="Arantes T."/>
            <person name="Assis F."/>
            <person name="Boratto P."/>
            <person name="Andrade M."/>
            <person name="Kroon E.G."/>
            <person name="Ribeiro B."/>
            <person name="Bergier I."/>
            <person name="Seligmann H."/>
            <person name="Ghigo E."/>
            <person name="Colson P."/>
            <person name="Levasseur A."/>
            <person name="Kroemer G."/>
            <person name="Raoult D."/>
            <person name="La Scola B."/>
        </authorList>
    </citation>
    <scope>NUCLEOTIDE SEQUENCE [LARGE SCALE GENOMIC DNA]</scope>
    <source>
        <strain evidence="2">Deep ocean</strain>
    </source>
</reference>
<dbReference type="RefSeq" id="YP_010780182.1">
    <property type="nucleotide sequence ID" value="NC_075038.1"/>
</dbReference>
<evidence type="ECO:0000313" key="2">
    <source>
        <dbReference type="EMBL" id="QKU33578.1"/>
    </source>
</evidence>
<dbReference type="InterPro" id="IPR001810">
    <property type="entry name" value="F-box_dom"/>
</dbReference>
<dbReference type="Pfam" id="PF12937">
    <property type="entry name" value="F-box-like"/>
    <property type="match status" value="1"/>
</dbReference>
<protein>
    <recommendedName>
        <fullName evidence="1">F-box domain-containing protein</fullName>
    </recommendedName>
</protein>
<accession>A0A6N1NN91</accession>
<dbReference type="KEGG" id="vg:80516873"/>